<name>A0ACC1TEN4_9APHY</name>
<organism evidence="1 2">
    <name type="scientific">Phlebia brevispora</name>
    <dbReference type="NCBI Taxonomy" id="194682"/>
    <lineage>
        <taxon>Eukaryota</taxon>
        <taxon>Fungi</taxon>
        <taxon>Dikarya</taxon>
        <taxon>Basidiomycota</taxon>
        <taxon>Agaricomycotina</taxon>
        <taxon>Agaricomycetes</taxon>
        <taxon>Polyporales</taxon>
        <taxon>Meruliaceae</taxon>
        <taxon>Phlebia</taxon>
    </lineage>
</organism>
<evidence type="ECO:0000313" key="2">
    <source>
        <dbReference type="Proteomes" id="UP001148662"/>
    </source>
</evidence>
<dbReference type="EMBL" id="JANHOG010000014">
    <property type="protein sequence ID" value="KAJ3559665.1"/>
    <property type="molecule type" value="Genomic_DNA"/>
</dbReference>
<sequence>MLASLTRLTWVHNRGKYVEDRPKMDIVLVRLLKFVSAARSHFPPLTPSRYSRNNFPMSTTVVPLGSLASAIVAEAPALLQRSINYELESNMLHTQCSVLKGRLEIVKRSIANERDKQQVLMKRLTAIQGGIKNAGGSLPDLPSPSIEWFSDHNWFFERCTFAYHVDSPPSQQHIGNVQDANSTISDGSPVSLRTKRKGMILDEDSKVAKRLKLLA</sequence>
<protein>
    <submittedName>
        <fullName evidence="1">Uncharacterized protein</fullName>
    </submittedName>
</protein>
<dbReference type="Proteomes" id="UP001148662">
    <property type="component" value="Unassembled WGS sequence"/>
</dbReference>
<gene>
    <name evidence="1" type="ORF">NM688_g198</name>
</gene>
<reference evidence="1" key="1">
    <citation type="submission" date="2022-07" db="EMBL/GenBank/DDBJ databases">
        <title>Genome Sequence of Phlebia brevispora.</title>
        <authorList>
            <person name="Buettner E."/>
        </authorList>
    </citation>
    <scope>NUCLEOTIDE SEQUENCE</scope>
    <source>
        <strain evidence="1">MPL23</strain>
    </source>
</reference>
<comment type="caution">
    <text evidence="1">The sequence shown here is derived from an EMBL/GenBank/DDBJ whole genome shotgun (WGS) entry which is preliminary data.</text>
</comment>
<proteinExistence type="predicted"/>
<accession>A0ACC1TEN4</accession>
<keyword evidence="2" id="KW-1185">Reference proteome</keyword>
<evidence type="ECO:0000313" key="1">
    <source>
        <dbReference type="EMBL" id="KAJ3559665.1"/>
    </source>
</evidence>